<evidence type="ECO:0000256" key="1">
    <source>
        <dbReference type="ARBA" id="ARBA00000553"/>
    </source>
</evidence>
<evidence type="ECO:0000256" key="10">
    <source>
        <dbReference type="ARBA" id="ARBA00048968"/>
    </source>
</evidence>
<evidence type="ECO:0000256" key="6">
    <source>
        <dbReference type="ARBA" id="ARBA00022723"/>
    </source>
</evidence>
<evidence type="ECO:0000256" key="12">
    <source>
        <dbReference type="RuleBase" id="RU361274"/>
    </source>
</evidence>
<proteinExistence type="inferred from homology"/>
<evidence type="ECO:0000256" key="5">
    <source>
        <dbReference type="ARBA" id="ARBA00022679"/>
    </source>
</evidence>
<dbReference type="CDD" id="cd16833">
    <property type="entry name" value="YfiH"/>
    <property type="match status" value="1"/>
</dbReference>
<comment type="catalytic activity">
    <reaction evidence="11">
        <text>S-methyl-5'-thioadenosine + phosphate = 5-(methylsulfanyl)-alpha-D-ribose 1-phosphate + adenine</text>
        <dbReference type="Rhea" id="RHEA:11852"/>
        <dbReference type="ChEBI" id="CHEBI:16708"/>
        <dbReference type="ChEBI" id="CHEBI:17509"/>
        <dbReference type="ChEBI" id="CHEBI:43474"/>
        <dbReference type="ChEBI" id="CHEBI:58533"/>
        <dbReference type="EC" id="2.4.2.28"/>
    </reaction>
    <physiologicalReaction direction="left-to-right" evidence="11">
        <dbReference type="Rhea" id="RHEA:11853"/>
    </physiologicalReaction>
</comment>
<evidence type="ECO:0000313" key="13">
    <source>
        <dbReference type="EMBL" id="RED65792.1"/>
    </source>
</evidence>
<protein>
    <recommendedName>
        <fullName evidence="12">Purine nucleoside phosphorylase</fullName>
    </recommendedName>
</protein>
<dbReference type="SUPFAM" id="SSF64438">
    <property type="entry name" value="CNF1/YfiH-like putative cysteine hydrolases"/>
    <property type="match status" value="1"/>
</dbReference>
<dbReference type="PANTHER" id="PTHR30616">
    <property type="entry name" value="UNCHARACTERIZED PROTEIN YFIH"/>
    <property type="match status" value="1"/>
</dbReference>
<sequence>MEPFLLNAKNDESSLLMLESWLEWSGVTAGFTTRHAGNTALHVGNDPLNVLANRNKVTEHLSWDYEAFTCAEQVHGHDVHVVKHEDAGRGRDGRLSAIQNTDAMITNEPNVLLAMYFADCVPLYFYDPHTESMGLAHAGWKGSVAEIAVHTIAAMQASYGSKPEHILAAIGPSIDSCCYEVDEKVLGQVRLIIESLRKGNPTIEASDVIKPSGREGHARLDLKHLNRHLMIKAGILPSHIEISSWCTGCRTDLLFSHRKENGAAGRMMSWLGRKSR</sequence>
<evidence type="ECO:0000256" key="8">
    <source>
        <dbReference type="ARBA" id="ARBA00022833"/>
    </source>
</evidence>
<dbReference type="GO" id="GO:0016787">
    <property type="term" value="F:hydrolase activity"/>
    <property type="evidence" value="ECO:0007669"/>
    <property type="project" value="UniProtKB-KW"/>
</dbReference>
<keyword evidence="8" id="KW-0862">Zinc</keyword>
<keyword evidence="6" id="KW-0479">Metal-binding</keyword>
<name>A0A3D9IVQ1_9BACL</name>
<evidence type="ECO:0000256" key="11">
    <source>
        <dbReference type="ARBA" id="ARBA00049893"/>
    </source>
</evidence>
<dbReference type="EMBL" id="QRDY01000001">
    <property type="protein sequence ID" value="RED65792.1"/>
    <property type="molecule type" value="Genomic_DNA"/>
</dbReference>
<dbReference type="GO" id="GO:0017061">
    <property type="term" value="F:S-methyl-5-thioadenosine phosphorylase activity"/>
    <property type="evidence" value="ECO:0007669"/>
    <property type="project" value="UniProtKB-EC"/>
</dbReference>
<dbReference type="Gene3D" id="3.60.140.10">
    <property type="entry name" value="CNF1/YfiH-like putative cysteine hydrolases"/>
    <property type="match status" value="1"/>
</dbReference>
<gene>
    <name evidence="13" type="ORF">DFP95_101283</name>
</gene>
<evidence type="ECO:0000313" key="14">
    <source>
        <dbReference type="Proteomes" id="UP000256869"/>
    </source>
</evidence>
<evidence type="ECO:0000256" key="7">
    <source>
        <dbReference type="ARBA" id="ARBA00022801"/>
    </source>
</evidence>
<keyword evidence="5" id="KW-0808">Transferase</keyword>
<dbReference type="InterPro" id="IPR011324">
    <property type="entry name" value="Cytotoxic_necrot_fac-like_cat"/>
</dbReference>
<keyword evidence="14" id="KW-1185">Reference proteome</keyword>
<dbReference type="InterPro" id="IPR003730">
    <property type="entry name" value="Cu_polyphenol_OxRdtase"/>
</dbReference>
<dbReference type="AlphaFoldDB" id="A0A3D9IVQ1"/>
<comment type="cofactor">
    <cofactor evidence="2">
        <name>Zn(2+)</name>
        <dbReference type="ChEBI" id="CHEBI:29105"/>
    </cofactor>
</comment>
<evidence type="ECO:0000256" key="3">
    <source>
        <dbReference type="ARBA" id="ARBA00003215"/>
    </source>
</evidence>
<dbReference type="RefSeq" id="WP_245987280.1">
    <property type="nucleotide sequence ID" value="NZ_QRDY01000001.1"/>
</dbReference>
<dbReference type="NCBIfam" id="TIGR00726">
    <property type="entry name" value="peptidoglycan editing factor PgeF"/>
    <property type="match status" value="1"/>
</dbReference>
<comment type="catalytic activity">
    <reaction evidence="1">
        <text>inosine + phosphate = alpha-D-ribose 1-phosphate + hypoxanthine</text>
        <dbReference type="Rhea" id="RHEA:27646"/>
        <dbReference type="ChEBI" id="CHEBI:17368"/>
        <dbReference type="ChEBI" id="CHEBI:17596"/>
        <dbReference type="ChEBI" id="CHEBI:43474"/>
        <dbReference type="ChEBI" id="CHEBI:57720"/>
        <dbReference type="EC" id="2.4.2.1"/>
    </reaction>
    <physiologicalReaction direction="left-to-right" evidence="1">
        <dbReference type="Rhea" id="RHEA:27647"/>
    </physiologicalReaction>
</comment>
<evidence type="ECO:0000256" key="2">
    <source>
        <dbReference type="ARBA" id="ARBA00001947"/>
    </source>
</evidence>
<dbReference type="Pfam" id="PF02578">
    <property type="entry name" value="Cu-oxidase_4"/>
    <property type="match status" value="1"/>
</dbReference>
<dbReference type="Proteomes" id="UP000256869">
    <property type="component" value="Unassembled WGS sequence"/>
</dbReference>
<evidence type="ECO:0000256" key="4">
    <source>
        <dbReference type="ARBA" id="ARBA00007353"/>
    </source>
</evidence>
<keyword evidence="7" id="KW-0378">Hydrolase</keyword>
<dbReference type="GO" id="GO:0005507">
    <property type="term" value="F:copper ion binding"/>
    <property type="evidence" value="ECO:0007669"/>
    <property type="project" value="TreeGrafter"/>
</dbReference>
<comment type="caution">
    <text evidence="13">The sequence shown here is derived from an EMBL/GenBank/DDBJ whole genome shotgun (WGS) entry which is preliminary data.</text>
</comment>
<comment type="catalytic activity">
    <reaction evidence="10">
        <text>adenosine + phosphate = alpha-D-ribose 1-phosphate + adenine</text>
        <dbReference type="Rhea" id="RHEA:27642"/>
        <dbReference type="ChEBI" id="CHEBI:16335"/>
        <dbReference type="ChEBI" id="CHEBI:16708"/>
        <dbReference type="ChEBI" id="CHEBI:43474"/>
        <dbReference type="ChEBI" id="CHEBI:57720"/>
        <dbReference type="EC" id="2.4.2.1"/>
    </reaction>
    <physiologicalReaction direction="left-to-right" evidence="10">
        <dbReference type="Rhea" id="RHEA:27643"/>
    </physiologicalReaction>
</comment>
<organism evidence="13 14">
    <name type="scientific">Cohnella lupini</name>
    <dbReference type="NCBI Taxonomy" id="1294267"/>
    <lineage>
        <taxon>Bacteria</taxon>
        <taxon>Bacillati</taxon>
        <taxon>Bacillota</taxon>
        <taxon>Bacilli</taxon>
        <taxon>Bacillales</taxon>
        <taxon>Paenibacillaceae</taxon>
        <taxon>Cohnella</taxon>
    </lineage>
</organism>
<dbReference type="PANTHER" id="PTHR30616:SF2">
    <property type="entry name" value="PURINE NUCLEOSIDE PHOSPHORYLASE LACC1"/>
    <property type="match status" value="1"/>
</dbReference>
<evidence type="ECO:0000256" key="9">
    <source>
        <dbReference type="ARBA" id="ARBA00047989"/>
    </source>
</evidence>
<accession>A0A3D9IVQ1</accession>
<comment type="similarity">
    <text evidence="4 12">Belongs to the purine nucleoside phosphorylase YfiH/LACC1 family.</text>
</comment>
<comment type="catalytic activity">
    <reaction evidence="9">
        <text>adenosine + H2O + H(+) = inosine + NH4(+)</text>
        <dbReference type="Rhea" id="RHEA:24408"/>
        <dbReference type="ChEBI" id="CHEBI:15377"/>
        <dbReference type="ChEBI" id="CHEBI:15378"/>
        <dbReference type="ChEBI" id="CHEBI:16335"/>
        <dbReference type="ChEBI" id="CHEBI:17596"/>
        <dbReference type="ChEBI" id="CHEBI:28938"/>
        <dbReference type="EC" id="3.5.4.4"/>
    </reaction>
    <physiologicalReaction direction="left-to-right" evidence="9">
        <dbReference type="Rhea" id="RHEA:24409"/>
    </physiologicalReaction>
</comment>
<reference evidence="13 14" key="1">
    <citation type="submission" date="2018-07" db="EMBL/GenBank/DDBJ databases">
        <title>Genomic Encyclopedia of Type Strains, Phase III (KMG-III): the genomes of soil and plant-associated and newly described type strains.</title>
        <authorList>
            <person name="Whitman W."/>
        </authorList>
    </citation>
    <scope>NUCLEOTIDE SEQUENCE [LARGE SCALE GENOMIC DNA]</scope>
    <source>
        <strain evidence="13 14">CECT 8236</strain>
    </source>
</reference>
<comment type="function">
    <text evidence="3">Purine nucleoside enzyme that catalyzes the phosphorolysis of adenosine and inosine nucleosides, yielding D-ribose 1-phosphate and the respective free bases, adenine and hypoxanthine. Also catalyzes the phosphorolysis of S-methyl-5'-thioadenosine into adenine and S-methyl-5-thio-alpha-D-ribose 1-phosphate. Also has adenosine deaminase activity.</text>
</comment>
<dbReference type="InterPro" id="IPR038371">
    <property type="entry name" value="Cu_polyphenol_OxRdtase_sf"/>
</dbReference>